<gene>
    <name evidence="2" type="ORF">CTI12_AA255920</name>
</gene>
<organism evidence="2 3">
    <name type="scientific">Artemisia annua</name>
    <name type="common">Sweet wormwood</name>
    <dbReference type="NCBI Taxonomy" id="35608"/>
    <lineage>
        <taxon>Eukaryota</taxon>
        <taxon>Viridiplantae</taxon>
        <taxon>Streptophyta</taxon>
        <taxon>Embryophyta</taxon>
        <taxon>Tracheophyta</taxon>
        <taxon>Spermatophyta</taxon>
        <taxon>Magnoliopsida</taxon>
        <taxon>eudicotyledons</taxon>
        <taxon>Gunneridae</taxon>
        <taxon>Pentapetalae</taxon>
        <taxon>asterids</taxon>
        <taxon>campanulids</taxon>
        <taxon>Asterales</taxon>
        <taxon>Asteraceae</taxon>
        <taxon>Asteroideae</taxon>
        <taxon>Anthemideae</taxon>
        <taxon>Artemisiinae</taxon>
        <taxon>Artemisia</taxon>
    </lineage>
</organism>
<protein>
    <submittedName>
        <fullName evidence="2">Formin, FH2 domain-containing protein</fullName>
    </submittedName>
</protein>
<accession>A0A2U1NKK7</accession>
<reference evidence="2 3" key="1">
    <citation type="journal article" date="2018" name="Mol. Plant">
        <title>The genome of Artemisia annua provides insight into the evolution of Asteraceae family and artemisinin biosynthesis.</title>
        <authorList>
            <person name="Shen Q."/>
            <person name="Zhang L."/>
            <person name="Liao Z."/>
            <person name="Wang S."/>
            <person name="Yan T."/>
            <person name="Shi P."/>
            <person name="Liu M."/>
            <person name="Fu X."/>
            <person name="Pan Q."/>
            <person name="Wang Y."/>
            <person name="Lv Z."/>
            <person name="Lu X."/>
            <person name="Zhang F."/>
            <person name="Jiang W."/>
            <person name="Ma Y."/>
            <person name="Chen M."/>
            <person name="Hao X."/>
            <person name="Li L."/>
            <person name="Tang Y."/>
            <person name="Lv G."/>
            <person name="Zhou Y."/>
            <person name="Sun X."/>
            <person name="Brodelius P.E."/>
            <person name="Rose J.K.C."/>
            <person name="Tang K."/>
        </authorList>
    </citation>
    <scope>NUCLEOTIDE SEQUENCE [LARGE SCALE GENOMIC DNA]</scope>
    <source>
        <strain evidence="3">cv. Huhao1</strain>
        <tissue evidence="2">Leaf</tissue>
    </source>
</reference>
<dbReference type="STRING" id="35608.A0A2U1NKK7"/>
<evidence type="ECO:0000313" key="2">
    <source>
        <dbReference type="EMBL" id="PWA73998.1"/>
    </source>
</evidence>
<keyword evidence="1" id="KW-1133">Transmembrane helix</keyword>
<keyword evidence="1" id="KW-0812">Transmembrane</keyword>
<dbReference type="AlphaFoldDB" id="A0A2U1NKK7"/>
<feature type="transmembrane region" description="Helical" evidence="1">
    <location>
        <begin position="117"/>
        <end position="141"/>
    </location>
</feature>
<comment type="caution">
    <text evidence="2">The sequence shown here is derived from an EMBL/GenBank/DDBJ whole genome shotgun (WGS) entry which is preliminary data.</text>
</comment>
<keyword evidence="1" id="KW-0472">Membrane</keyword>
<evidence type="ECO:0000313" key="3">
    <source>
        <dbReference type="Proteomes" id="UP000245207"/>
    </source>
</evidence>
<proteinExistence type="predicted"/>
<dbReference type="EMBL" id="PKPP01002639">
    <property type="protein sequence ID" value="PWA73998.1"/>
    <property type="molecule type" value="Genomic_DNA"/>
</dbReference>
<dbReference type="Proteomes" id="UP000245207">
    <property type="component" value="Unassembled WGS sequence"/>
</dbReference>
<name>A0A2U1NKK7_ARTAN</name>
<sequence>MAMRFDEVTWMQAEILWANCGAELVYSIQDFQDLQYCNDDKALIGKQRIIKAIHVQDPHVKKIILDCLRVKHIVLSDVRKNKPTRKWYVEYLVSFLHKANGGPTRRKLAEGSVSNEMVVVVVIVTAVVTLCLAGLLFYCYIRKCVVSDDVSIYYSVSDIIATGVWILNHCCVLYEIISDTVIIDYYVLDDVSSTNAF</sequence>
<keyword evidence="3" id="KW-1185">Reference proteome</keyword>
<evidence type="ECO:0000256" key="1">
    <source>
        <dbReference type="SAM" id="Phobius"/>
    </source>
</evidence>